<dbReference type="PANTHER" id="PTHR30466:SF1">
    <property type="entry name" value="FMN REDUCTASE (NADH) RUTF"/>
    <property type="match status" value="1"/>
</dbReference>
<reference evidence="3 4" key="1">
    <citation type="submission" date="2022-04" db="EMBL/GenBank/DDBJ databases">
        <title>Genome diversity in the genus Frankia.</title>
        <authorList>
            <person name="Carlos-Shanley C."/>
            <person name="Hahn D."/>
        </authorList>
    </citation>
    <scope>NUCLEOTIDE SEQUENCE [LARGE SCALE GENOMIC DNA]</scope>
    <source>
        <strain evidence="3 4">Ag45/Mut15</strain>
    </source>
</reference>
<accession>A0ABT0K4Z1</accession>
<name>A0ABT0K4Z1_9ACTN</name>
<evidence type="ECO:0000256" key="1">
    <source>
        <dbReference type="ARBA" id="ARBA00023002"/>
    </source>
</evidence>
<keyword evidence="4" id="KW-1185">Reference proteome</keyword>
<sequence>MTVASMEDSDSRLFRDAMASFPTGVTIVTTADDAGRWWGFTASSFCSVSMDPPLVLVCLATTAQCHPAFERSARFIVHVMPPEHAGLAVRFATRGADKFTDAGFCSDERGLPVLHLACAMLDCSAHAVHAAGDHSIIVGRVLRTRLGEDRPAVYFRRRFHRVGDAV</sequence>
<dbReference type="RefSeq" id="WP_248826899.1">
    <property type="nucleotide sequence ID" value="NZ_JALKFT010000047.1"/>
</dbReference>
<dbReference type="InterPro" id="IPR012349">
    <property type="entry name" value="Split_barrel_FMN-bd"/>
</dbReference>
<dbReference type="EMBL" id="JALKFT010000047">
    <property type="protein sequence ID" value="MCK9878833.1"/>
    <property type="molecule type" value="Genomic_DNA"/>
</dbReference>
<dbReference type="SUPFAM" id="SSF50475">
    <property type="entry name" value="FMN-binding split barrel"/>
    <property type="match status" value="1"/>
</dbReference>
<dbReference type="InterPro" id="IPR050268">
    <property type="entry name" value="NADH-dep_flavin_reductase"/>
</dbReference>
<dbReference type="InterPro" id="IPR002563">
    <property type="entry name" value="Flavin_Rdtase-like_dom"/>
</dbReference>
<protein>
    <submittedName>
        <fullName evidence="3">Flavin reductase family protein</fullName>
    </submittedName>
</protein>
<evidence type="ECO:0000313" key="3">
    <source>
        <dbReference type="EMBL" id="MCK9878833.1"/>
    </source>
</evidence>
<feature type="domain" description="Flavin reductase like" evidence="2">
    <location>
        <begin position="18"/>
        <end position="161"/>
    </location>
</feature>
<dbReference type="Proteomes" id="UP001201873">
    <property type="component" value="Unassembled WGS sequence"/>
</dbReference>
<organism evidence="3 4">
    <name type="scientific">Frankia umida</name>
    <dbReference type="NCBI Taxonomy" id="573489"/>
    <lineage>
        <taxon>Bacteria</taxon>
        <taxon>Bacillati</taxon>
        <taxon>Actinomycetota</taxon>
        <taxon>Actinomycetes</taxon>
        <taxon>Frankiales</taxon>
        <taxon>Frankiaceae</taxon>
        <taxon>Frankia</taxon>
    </lineage>
</organism>
<evidence type="ECO:0000259" key="2">
    <source>
        <dbReference type="SMART" id="SM00903"/>
    </source>
</evidence>
<dbReference type="SMART" id="SM00903">
    <property type="entry name" value="Flavin_Reduct"/>
    <property type="match status" value="1"/>
</dbReference>
<keyword evidence="1" id="KW-0560">Oxidoreductase</keyword>
<dbReference type="Gene3D" id="2.30.110.10">
    <property type="entry name" value="Electron Transport, Fmn-binding Protein, Chain A"/>
    <property type="match status" value="1"/>
</dbReference>
<dbReference type="PANTHER" id="PTHR30466">
    <property type="entry name" value="FLAVIN REDUCTASE"/>
    <property type="match status" value="1"/>
</dbReference>
<comment type="caution">
    <text evidence="3">The sequence shown here is derived from an EMBL/GenBank/DDBJ whole genome shotgun (WGS) entry which is preliminary data.</text>
</comment>
<dbReference type="Pfam" id="PF01613">
    <property type="entry name" value="Flavin_Reduct"/>
    <property type="match status" value="1"/>
</dbReference>
<gene>
    <name evidence="3" type="ORF">MXD59_24245</name>
</gene>
<proteinExistence type="predicted"/>
<evidence type="ECO:0000313" key="4">
    <source>
        <dbReference type="Proteomes" id="UP001201873"/>
    </source>
</evidence>